<dbReference type="GO" id="GO:0009253">
    <property type="term" value="P:peptidoglycan catabolic process"/>
    <property type="evidence" value="ECO:0007669"/>
    <property type="project" value="InterPro"/>
</dbReference>
<dbReference type="GO" id="GO:0045087">
    <property type="term" value="P:innate immune response"/>
    <property type="evidence" value="ECO:0007669"/>
    <property type="project" value="UniProtKB-KW"/>
</dbReference>
<feature type="transmembrane region" description="Helical" evidence="4">
    <location>
        <begin position="137"/>
        <end position="158"/>
    </location>
</feature>
<dbReference type="EnsemblMetazoa" id="RPRC017796-RB">
    <property type="protein sequence ID" value="RPRC017796-PB"/>
    <property type="gene ID" value="RPRC017796"/>
</dbReference>
<dbReference type="Proteomes" id="UP000015103">
    <property type="component" value="Unassembled WGS sequence"/>
</dbReference>
<keyword evidence="4" id="KW-0812">Transmembrane</keyword>
<evidence type="ECO:0000256" key="4">
    <source>
        <dbReference type="SAM" id="Phobius"/>
    </source>
</evidence>
<feature type="domain" description="Peptidoglycan recognition protein family" evidence="6">
    <location>
        <begin position="174"/>
        <end position="317"/>
    </location>
</feature>
<dbReference type="FunFam" id="3.40.80.10:FF:000001">
    <property type="entry name" value="Peptidoglycan recognition protein 1"/>
    <property type="match status" value="1"/>
</dbReference>
<dbReference type="GO" id="GO:0008745">
    <property type="term" value="F:N-acetylmuramoyl-L-alanine amidase activity"/>
    <property type="evidence" value="ECO:0007669"/>
    <property type="project" value="InterPro"/>
</dbReference>
<proteinExistence type="inferred from homology"/>
<evidence type="ECO:0000313" key="7">
    <source>
        <dbReference type="EnsemblMetazoa" id="RPRC017796-PB"/>
    </source>
</evidence>
<dbReference type="GO" id="GO:0008270">
    <property type="term" value="F:zinc ion binding"/>
    <property type="evidence" value="ECO:0007669"/>
    <property type="project" value="InterPro"/>
</dbReference>
<keyword evidence="4" id="KW-0472">Membrane</keyword>
<name>A0A905QWJ4_RHOPR</name>
<dbReference type="SMART" id="SM00701">
    <property type="entry name" value="PGRP"/>
    <property type="match status" value="1"/>
</dbReference>
<evidence type="ECO:0000256" key="3">
    <source>
        <dbReference type="ARBA" id="ARBA00022859"/>
    </source>
</evidence>
<comment type="similarity">
    <text evidence="1">Belongs to the N-acetylmuramoyl-L-alanine amidase 2 family.</text>
</comment>
<evidence type="ECO:0000259" key="5">
    <source>
        <dbReference type="SMART" id="SM00644"/>
    </source>
</evidence>
<dbReference type="InterPro" id="IPR006619">
    <property type="entry name" value="PGRP_domain_met/bac"/>
</dbReference>
<evidence type="ECO:0000256" key="2">
    <source>
        <dbReference type="ARBA" id="ARBA00022588"/>
    </source>
</evidence>
<keyword evidence="3" id="KW-0391">Immunity</keyword>
<evidence type="ECO:0000259" key="6">
    <source>
        <dbReference type="SMART" id="SM00701"/>
    </source>
</evidence>
<dbReference type="SUPFAM" id="SSF55846">
    <property type="entry name" value="N-acetylmuramoyl-L-alanine amidase-like"/>
    <property type="match status" value="1"/>
</dbReference>
<evidence type="ECO:0000313" key="8">
    <source>
        <dbReference type="Proteomes" id="UP000015103"/>
    </source>
</evidence>
<feature type="domain" description="N-acetylmuramoyl-L-alanine amidase" evidence="5">
    <location>
        <begin position="189"/>
        <end position="323"/>
    </location>
</feature>
<dbReference type="PANTHER" id="PTHR11022">
    <property type="entry name" value="PEPTIDOGLYCAN RECOGNITION PROTEIN"/>
    <property type="match status" value="1"/>
</dbReference>
<keyword evidence="2" id="KW-0399">Innate immunity</keyword>
<reference evidence="7" key="1">
    <citation type="submission" date="2022-10" db="UniProtKB">
        <authorList>
            <consortium name="EnsemblMetazoa"/>
        </authorList>
    </citation>
    <scope>IDENTIFICATION</scope>
</reference>
<dbReference type="EMBL" id="ACPB03000758">
    <property type="status" value="NOT_ANNOTATED_CDS"/>
    <property type="molecule type" value="Genomic_DNA"/>
</dbReference>
<dbReference type="InterPro" id="IPR036505">
    <property type="entry name" value="Amidase/PGRP_sf"/>
</dbReference>
<dbReference type="CDD" id="cd06583">
    <property type="entry name" value="PGRP"/>
    <property type="match status" value="1"/>
</dbReference>
<dbReference type="Gene3D" id="3.40.80.10">
    <property type="entry name" value="Peptidoglycan recognition protein-like"/>
    <property type="match status" value="1"/>
</dbReference>
<organism evidence="7 8">
    <name type="scientific">Rhodnius prolixus</name>
    <name type="common">Triatomid bug</name>
    <dbReference type="NCBI Taxonomy" id="13249"/>
    <lineage>
        <taxon>Eukaryota</taxon>
        <taxon>Metazoa</taxon>
        <taxon>Ecdysozoa</taxon>
        <taxon>Arthropoda</taxon>
        <taxon>Hexapoda</taxon>
        <taxon>Insecta</taxon>
        <taxon>Pterygota</taxon>
        <taxon>Neoptera</taxon>
        <taxon>Paraneoptera</taxon>
        <taxon>Hemiptera</taxon>
        <taxon>Heteroptera</taxon>
        <taxon>Panheteroptera</taxon>
        <taxon>Cimicomorpha</taxon>
        <taxon>Reduviidae</taxon>
        <taxon>Triatominae</taxon>
        <taxon>Rhodnius</taxon>
    </lineage>
</organism>
<accession>A0A905QWJ4</accession>
<protein>
    <submittedName>
        <fullName evidence="7">Peptidoglycan recognition protein</fullName>
    </submittedName>
</protein>
<keyword evidence="8" id="KW-1185">Reference proteome</keyword>
<keyword evidence="4" id="KW-1133">Transmembrane helix</keyword>
<evidence type="ECO:0000256" key="1">
    <source>
        <dbReference type="ARBA" id="ARBA00007553"/>
    </source>
</evidence>
<dbReference type="InterPro" id="IPR002502">
    <property type="entry name" value="Amidase_domain"/>
</dbReference>
<sequence length="347" mass="38489">MEDLDLAENIETDNIKWPDSKEIILSPRDYELENCAFEDDADTESTVSVNDVEDISPQHLESKVGQLNISSCPVVNVGNQAYYHGDVTIQQYVLSSKDAQKALPSDLKGQVTFIGAVNKEENKNLKNIVSSVKRRHLLFIFIVILVLIGMAVTLILLLPTNEENDEELSSNYTNRLVTRGYWFALPEKDGVTKFEHQPLDIVIVGHTAGSSCSLTTACSSLVRTLQANAFSRQWYDIAYNFLVGGDGYIYEGRGWNKVASHTASYNAISIGVAFIGNFARDVPPKKQLAAFEILLSEGVKLGKINPNYKLFLHKQIRPTDSPGAALSNLLMKCNHWSPNVPLIVKGK</sequence>
<dbReference type="InterPro" id="IPR015510">
    <property type="entry name" value="PGRP"/>
</dbReference>
<dbReference type="PANTHER" id="PTHR11022:SF41">
    <property type="entry name" value="PEPTIDOGLYCAN-RECOGNITION PROTEIN LC-RELATED"/>
    <property type="match status" value="1"/>
</dbReference>
<dbReference type="SMART" id="SM00644">
    <property type="entry name" value="Ami_2"/>
    <property type="match status" value="1"/>
</dbReference>
<dbReference type="Pfam" id="PF01510">
    <property type="entry name" value="Amidase_2"/>
    <property type="match status" value="1"/>
</dbReference>
<dbReference type="AlphaFoldDB" id="A0A905QWJ4"/>